<dbReference type="Pfam" id="PF07715">
    <property type="entry name" value="Plug"/>
    <property type="match status" value="1"/>
</dbReference>
<keyword evidence="9 11" id="KW-0472">Membrane</keyword>
<dbReference type="AlphaFoldDB" id="A0A2T4YLX9"/>
<dbReference type="PANTHER" id="PTHR32552">
    <property type="entry name" value="FERRICHROME IRON RECEPTOR-RELATED"/>
    <property type="match status" value="1"/>
</dbReference>
<protein>
    <submittedName>
        <fullName evidence="14">Outer membrane receptor protein involved in Fe transport</fullName>
    </submittedName>
</protein>
<dbReference type="InterPro" id="IPR011662">
    <property type="entry name" value="Secretin/TonB_short_N"/>
</dbReference>
<dbReference type="Gene3D" id="2.40.170.20">
    <property type="entry name" value="TonB-dependent receptor, beta-barrel domain"/>
    <property type="match status" value="1"/>
</dbReference>
<evidence type="ECO:0000256" key="7">
    <source>
        <dbReference type="ARBA" id="ARBA00023065"/>
    </source>
</evidence>
<evidence type="ECO:0000313" key="14">
    <source>
        <dbReference type="EMBL" id="PTM44417.1"/>
    </source>
</evidence>
<keyword evidence="8 11" id="KW-0798">TonB box</keyword>
<proteinExistence type="inferred from homology"/>
<keyword evidence="5" id="KW-0812">Transmembrane</keyword>
<dbReference type="InterPro" id="IPR012910">
    <property type="entry name" value="Plug_dom"/>
</dbReference>
<keyword evidence="12" id="KW-0732">Signal</keyword>
<keyword evidence="4" id="KW-0410">Iron transport</keyword>
<dbReference type="EMBL" id="PZZN01000003">
    <property type="protein sequence ID" value="PTM44417.1"/>
    <property type="molecule type" value="Genomic_DNA"/>
</dbReference>
<dbReference type="GO" id="GO:0006826">
    <property type="term" value="P:iron ion transport"/>
    <property type="evidence" value="ECO:0007669"/>
    <property type="project" value="UniProtKB-KW"/>
</dbReference>
<keyword evidence="6" id="KW-0408">Iron</keyword>
<keyword evidence="15" id="KW-1185">Reference proteome</keyword>
<dbReference type="InterPro" id="IPR036942">
    <property type="entry name" value="Beta-barrel_TonB_sf"/>
</dbReference>
<keyword evidence="14" id="KW-0675">Receptor</keyword>
<comment type="similarity">
    <text evidence="11">Belongs to the TonB-dependent receptor family.</text>
</comment>
<dbReference type="GO" id="GO:0009279">
    <property type="term" value="C:cell outer membrane"/>
    <property type="evidence" value="ECO:0007669"/>
    <property type="project" value="UniProtKB-SubCell"/>
</dbReference>
<keyword evidence="10" id="KW-0998">Cell outer membrane</keyword>
<evidence type="ECO:0000313" key="15">
    <source>
        <dbReference type="Proteomes" id="UP000240996"/>
    </source>
</evidence>
<evidence type="ECO:0000259" key="13">
    <source>
        <dbReference type="SMART" id="SM00965"/>
    </source>
</evidence>
<feature type="signal peptide" evidence="12">
    <location>
        <begin position="1"/>
        <end position="24"/>
    </location>
</feature>
<keyword evidence="2" id="KW-0813">Transport</keyword>
<evidence type="ECO:0000256" key="11">
    <source>
        <dbReference type="RuleBase" id="RU003357"/>
    </source>
</evidence>
<dbReference type="Pfam" id="PF00593">
    <property type="entry name" value="TonB_dep_Rec_b-barrel"/>
    <property type="match status" value="1"/>
</dbReference>
<feature type="domain" description="Secretin/TonB short N-terminal" evidence="13">
    <location>
        <begin position="49"/>
        <end position="100"/>
    </location>
</feature>
<evidence type="ECO:0000256" key="4">
    <source>
        <dbReference type="ARBA" id="ARBA00022496"/>
    </source>
</evidence>
<dbReference type="Gene3D" id="3.55.50.30">
    <property type="match status" value="1"/>
</dbReference>
<evidence type="ECO:0000256" key="1">
    <source>
        <dbReference type="ARBA" id="ARBA00004571"/>
    </source>
</evidence>
<evidence type="ECO:0000256" key="5">
    <source>
        <dbReference type="ARBA" id="ARBA00022692"/>
    </source>
</evidence>
<evidence type="ECO:0000256" key="8">
    <source>
        <dbReference type="ARBA" id="ARBA00023077"/>
    </source>
</evidence>
<sequence>MIRRGGVFVVAVAIAGLTAASAAAGPVSLDLRAGRLGDSVLALGRQAGVSIAVDDPVLWARPVPAIRGRFTARQALAKLARSTGSTIRSAGAGGWRLVARAAPPRAVKRGLRGATANAAPAVPTIAGADIIVAASKRDTRLRDFAGQVAHLDGIDLALGGAGGSDAVLARLASVSSTHLGAGRNKLFIRGIADSSFTGPTQTTVGQYLGDIRLSYNAPDPDLRLYDIASVEVLEGPQGTLYGAGSLGGIIRTVPNAPVIDDKTAAIATGVSATTHGDPGGDIGATLNLPVMEGRMALRIVGYAVTEGGYIDNPTLGQSDVNRTSIAGGRGTLRVDLGRDWTLDLGGVYQRTRGDDSQYTDRDAPPRTRNSAVVQGFGADYRMGDLVVSGTLGGLMLRSSTAIVGQTLTERYDATMVDGDPRLFVQRNATAMLTNETRLWRPMRAGFGWVVGGSFTHNRTRLSRALGAVEAPVPVTGVTNRIDEATLYGEGSVALFPGLIATGGARVTRAALSGTGQDLAEALAPVALARAQVTASRRETSLLPSGSLIATVLPRLSLYARYQQGFRPGGLAIESDFVRRFRNDRVRTIESGIRFGQSGIDPVSVSAGLSHTLWDDIQADFIDGSGLPSTANIGNGRIWSASAAAAWRPVAGLTIDAGLTYNDSRVTEPSQAYALAFARMSQVPNIARFAGRLGLDYSRPLCGDLDLRVYGWARYVGRSRLGIGPVLGEEQGDYLDTALTMRVGRPTLGLTLGVTNLTDGTGNRFALGTPFQIGSGQITPLRPRTLRLGIDAAF</sequence>
<evidence type="ECO:0000256" key="12">
    <source>
        <dbReference type="SAM" id="SignalP"/>
    </source>
</evidence>
<feature type="chain" id="PRO_5015436978" evidence="12">
    <location>
        <begin position="25"/>
        <end position="793"/>
    </location>
</feature>
<evidence type="ECO:0000256" key="2">
    <source>
        <dbReference type="ARBA" id="ARBA00022448"/>
    </source>
</evidence>
<dbReference type="RefSeq" id="WP_244180708.1">
    <property type="nucleotide sequence ID" value="NZ_PZZN01000003.1"/>
</dbReference>
<gene>
    <name evidence="14" type="ORF">C8J24_2621</name>
</gene>
<evidence type="ECO:0000256" key="9">
    <source>
        <dbReference type="ARBA" id="ARBA00023136"/>
    </source>
</evidence>
<comment type="caution">
    <text evidence="14">The sequence shown here is derived from an EMBL/GenBank/DDBJ whole genome shotgun (WGS) entry which is preliminary data.</text>
</comment>
<dbReference type="InterPro" id="IPR000531">
    <property type="entry name" value="Beta-barrel_TonB"/>
</dbReference>
<comment type="subcellular location">
    <subcellularLocation>
        <location evidence="1">Cell outer membrane</location>
        <topology evidence="1">Multi-pass membrane protein</topology>
    </subcellularLocation>
</comment>
<organism evidence="14 15">
    <name type="scientific">Sphingomonas aerolata</name>
    <dbReference type="NCBI Taxonomy" id="185951"/>
    <lineage>
        <taxon>Bacteria</taxon>
        <taxon>Pseudomonadati</taxon>
        <taxon>Pseudomonadota</taxon>
        <taxon>Alphaproteobacteria</taxon>
        <taxon>Sphingomonadales</taxon>
        <taxon>Sphingomonadaceae</taxon>
        <taxon>Sphingomonas</taxon>
    </lineage>
</organism>
<accession>A0A2T4YLX9</accession>
<dbReference type="SMART" id="SM00965">
    <property type="entry name" value="STN"/>
    <property type="match status" value="1"/>
</dbReference>
<evidence type="ECO:0000256" key="6">
    <source>
        <dbReference type="ARBA" id="ARBA00023004"/>
    </source>
</evidence>
<evidence type="ECO:0000256" key="10">
    <source>
        <dbReference type="ARBA" id="ARBA00023237"/>
    </source>
</evidence>
<keyword evidence="7" id="KW-0406">Ion transport</keyword>
<evidence type="ECO:0000256" key="3">
    <source>
        <dbReference type="ARBA" id="ARBA00022452"/>
    </source>
</evidence>
<dbReference type="SUPFAM" id="SSF56935">
    <property type="entry name" value="Porins"/>
    <property type="match status" value="1"/>
</dbReference>
<dbReference type="InterPro" id="IPR039426">
    <property type="entry name" value="TonB-dep_rcpt-like"/>
</dbReference>
<name>A0A2T4YLX9_9SPHN</name>
<dbReference type="PANTHER" id="PTHR32552:SF81">
    <property type="entry name" value="TONB-DEPENDENT OUTER MEMBRANE RECEPTOR"/>
    <property type="match status" value="1"/>
</dbReference>
<keyword evidence="3" id="KW-1134">Transmembrane beta strand</keyword>
<reference evidence="14 15" key="1">
    <citation type="submission" date="2018-04" db="EMBL/GenBank/DDBJ databases">
        <title>Genomic Encyclopedia of Type Strains, Phase III (KMG-III): the genomes of soil and plant-associated and newly described type strains.</title>
        <authorList>
            <person name="Whitman W."/>
        </authorList>
    </citation>
    <scope>NUCLEOTIDE SEQUENCE [LARGE SCALE GENOMIC DNA]</scope>
    <source>
        <strain evidence="14 15">NW12</strain>
    </source>
</reference>
<dbReference type="Proteomes" id="UP000240996">
    <property type="component" value="Unassembled WGS sequence"/>
</dbReference>